<dbReference type="PANTHER" id="PTHR45527:SF1">
    <property type="entry name" value="FATTY ACID SYNTHASE"/>
    <property type="match status" value="1"/>
</dbReference>
<evidence type="ECO:0000259" key="1">
    <source>
        <dbReference type="Pfam" id="PF00668"/>
    </source>
</evidence>
<dbReference type="Pfam" id="PF00668">
    <property type="entry name" value="Condensation"/>
    <property type="match status" value="1"/>
</dbReference>
<dbReference type="InterPro" id="IPR023213">
    <property type="entry name" value="CAT-like_dom_sf"/>
</dbReference>
<proteinExistence type="predicted"/>
<gene>
    <name evidence="2" type="ORF">GCM10009710_18000</name>
</gene>
<keyword evidence="3" id="KW-1185">Reference proteome</keyword>
<accession>A0ABP4VVN2</accession>
<dbReference type="SUPFAM" id="SSF52777">
    <property type="entry name" value="CoA-dependent acyltransferases"/>
    <property type="match status" value="2"/>
</dbReference>
<dbReference type="Proteomes" id="UP001501057">
    <property type="component" value="Unassembled WGS sequence"/>
</dbReference>
<organism evidence="2 3">
    <name type="scientific">Aeromicrobium alkaliterrae</name>
    <dbReference type="NCBI Taxonomy" id="302168"/>
    <lineage>
        <taxon>Bacteria</taxon>
        <taxon>Bacillati</taxon>
        <taxon>Actinomycetota</taxon>
        <taxon>Actinomycetes</taxon>
        <taxon>Propionibacteriales</taxon>
        <taxon>Nocardioidaceae</taxon>
        <taxon>Aeromicrobium</taxon>
    </lineage>
</organism>
<dbReference type="InterPro" id="IPR001242">
    <property type="entry name" value="Condensation_dom"/>
</dbReference>
<dbReference type="Gene3D" id="3.30.559.30">
    <property type="entry name" value="Nonribosomal peptide synthetase, condensation domain"/>
    <property type="match status" value="1"/>
</dbReference>
<protein>
    <submittedName>
        <fullName evidence="2">Peptide synthetase</fullName>
    </submittedName>
</protein>
<feature type="domain" description="Condensation" evidence="1">
    <location>
        <begin position="47"/>
        <end position="314"/>
    </location>
</feature>
<evidence type="ECO:0000313" key="3">
    <source>
        <dbReference type="Proteomes" id="UP001501057"/>
    </source>
</evidence>
<dbReference type="EMBL" id="BAAAME010000004">
    <property type="protein sequence ID" value="GAA1738110.1"/>
    <property type="molecule type" value="Genomic_DNA"/>
</dbReference>
<reference evidence="3" key="1">
    <citation type="journal article" date="2019" name="Int. J. Syst. Evol. Microbiol.">
        <title>The Global Catalogue of Microorganisms (GCM) 10K type strain sequencing project: providing services to taxonomists for standard genome sequencing and annotation.</title>
        <authorList>
            <consortium name="The Broad Institute Genomics Platform"/>
            <consortium name="The Broad Institute Genome Sequencing Center for Infectious Disease"/>
            <person name="Wu L."/>
            <person name="Ma J."/>
        </authorList>
    </citation>
    <scope>NUCLEOTIDE SEQUENCE [LARGE SCALE GENOMIC DNA]</scope>
    <source>
        <strain evidence="3">JCM 13518</strain>
    </source>
</reference>
<dbReference type="Gene3D" id="3.30.559.10">
    <property type="entry name" value="Chloramphenicol acetyltransferase-like domain"/>
    <property type="match status" value="1"/>
</dbReference>
<comment type="caution">
    <text evidence="2">The sequence shown here is derived from an EMBL/GenBank/DDBJ whole genome shotgun (WGS) entry which is preliminary data.</text>
</comment>
<name>A0ABP4VVN2_9ACTN</name>
<sequence>MRLTNVAHMRLPPGRVTSLSTGLAGLPGVAVPISYDQRLHTSAGDRDGSWMALAFRLDLDATSQQLADAWSAVVSRHGTLRTAFSRQDGRLALHETEVVHGEWVEHPPTDPSETSREVLRRVLDASCRPFAAPSHRLCVVVPEPGDDPRPIVVIAGDHSHLDMWSLLVLLRDLRTCLVDLLAGRAPGADLAPAPPFAAHTRLLEQQESTPDWVAARWAAVLADGGGSLPTFPLPLGDVSAPRAEVVEVRDVLDPAQLEALEKRAADHGARLTALAISEVAAATTDLSGRPLRAVFPVHSRDDPSWYGSVGWFITNSVLDCTDPSPVGCTAALRESMKIGAHPLAPVLGHLDRELSPPGMFALSWLDTRRLPEVPPGLEVQWVSAVTRPDGVMAWFLAGDDGLHVRCRYPDTPEARQHVGSWLDAVVDRLTAAMLV</sequence>
<dbReference type="PANTHER" id="PTHR45527">
    <property type="entry name" value="NONRIBOSOMAL PEPTIDE SYNTHETASE"/>
    <property type="match status" value="1"/>
</dbReference>
<evidence type="ECO:0000313" key="2">
    <source>
        <dbReference type="EMBL" id="GAA1738110.1"/>
    </source>
</evidence>